<evidence type="ECO:0000256" key="1">
    <source>
        <dbReference type="SAM" id="MobiDB-lite"/>
    </source>
</evidence>
<feature type="transmembrane region" description="Helical" evidence="2">
    <location>
        <begin position="33"/>
        <end position="55"/>
    </location>
</feature>
<accession>A0A517NYY9</accession>
<dbReference type="OrthoDB" id="259993at2"/>
<proteinExistence type="predicted"/>
<dbReference type="EMBL" id="CP036526">
    <property type="protein sequence ID" value="QDT12331.1"/>
    <property type="molecule type" value="Genomic_DNA"/>
</dbReference>
<keyword evidence="2" id="KW-0812">Transmembrane</keyword>
<dbReference type="AlphaFoldDB" id="A0A517NYY9"/>
<evidence type="ECO:0000256" key="2">
    <source>
        <dbReference type="SAM" id="Phobius"/>
    </source>
</evidence>
<keyword evidence="2" id="KW-1133">Transmembrane helix</keyword>
<keyword evidence="4" id="KW-1185">Reference proteome</keyword>
<feature type="region of interest" description="Disordered" evidence="1">
    <location>
        <begin position="353"/>
        <end position="389"/>
    </location>
</feature>
<gene>
    <name evidence="3" type="ORF">K239x_43400</name>
</gene>
<evidence type="ECO:0000313" key="4">
    <source>
        <dbReference type="Proteomes" id="UP000319817"/>
    </source>
</evidence>
<dbReference type="RefSeq" id="WP_145420130.1">
    <property type="nucleotide sequence ID" value="NZ_CP036526.1"/>
</dbReference>
<protein>
    <submittedName>
        <fullName evidence="3">Uncharacterized protein</fullName>
    </submittedName>
</protein>
<reference evidence="3 4" key="1">
    <citation type="submission" date="2019-02" db="EMBL/GenBank/DDBJ databases">
        <title>Deep-cultivation of Planctomycetes and their phenomic and genomic characterization uncovers novel biology.</title>
        <authorList>
            <person name="Wiegand S."/>
            <person name="Jogler M."/>
            <person name="Boedeker C."/>
            <person name="Pinto D."/>
            <person name="Vollmers J."/>
            <person name="Rivas-Marin E."/>
            <person name="Kohn T."/>
            <person name="Peeters S.H."/>
            <person name="Heuer A."/>
            <person name="Rast P."/>
            <person name="Oberbeckmann S."/>
            <person name="Bunk B."/>
            <person name="Jeske O."/>
            <person name="Meyerdierks A."/>
            <person name="Storesund J.E."/>
            <person name="Kallscheuer N."/>
            <person name="Luecker S."/>
            <person name="Lage O.M."/>
            <person name="Pohl T."/>
            <person name="Merkel B.J."/>
            <person name="Hornburger P."/>
            <person name="Mueller R.-W."/>
            <person name="Bruemmer F."/>
            <person name="Labrenz M."/>
            <person name="Spormann A.M."/>
            <person name="Op den Camp H."/>
            <person name="Overmann J."/>
            <person name="Amann R."/>
            <person name="Jetten M.S.M."/>
            <person name="Mascher T."/>
            <person name="Medema M.H."/>
            <person name="Devos D.P."/>
            <person name="Kaster A.-K."/>
            <person name="Ovreas L."/>
            <person name="Rohde M."/>
            <person name="Galperin M.Y."/>
            <person name="Jogler C."/>
        </authorList>
    </citation>
    <scope>NUCLEOTIDE SEQUENCE [LARGE SCALE GENOMIC DNA]</scope>
    <source>
        <strain evidence="3 4">K23_9</strain>
    </source>
</reference>
<name>A0A517NYY9_9BACT</name>
<sequence length="585" mass="63067">MNYRNGSRTSIDQPTPAVATEWSAKQVAQQRSVLAVLATWFLAAGIVALMASSALGQPPYKVLPLAPAFEEPANFKKMESAAKSISSARNLADVGRENGTWAMRYFQLYVPAKITQPDGVTKITELMKNVRDRLNSAQRSNAPGATFINRWVYAGLLPIAKENYQPAARINAILFISRMDTAPANNANRTPPVPLRTIPAEFIPIYQDKTAPDGVRAAALHAVHRYVIYAAPSVVDPLRSTLVAEMKQLLDSDPPEGRSADVHAYLQRFAVDILASLRGATDAELGKKLISISTETKSHDLIALHSAARLGAMSADLRGNVDSTSKVLDSWAIRAMRAFQYEIARLNAFERPKPVSRQPTAADSMASAKKDETKKSPSAAMGRGAMGMDGEMGMDQMGSDMGEMGMDQMGMDMGDMGMEMEMGMGMGIGVQANPQPPEVIASRRKLNHVLQQLHKGVNGSGEPGVPRTLSETSSGLLGAVEAEDQALVKDWLSKMEAVITALNEPAHDTQEKWMEALDVQVTMLEEIAGPEAVAVAAQEPILLPGVSRVVAVKPVEKALVPEEPVLDEAGGPKFPENLDELAPPE</sequence>
<evidence type="ECO:0000313" key="3">
    <source>
        <dbReference type="EMBL" id="QDT12331.1"/>
    </source>
</evidence>
<organism evidence="3 4">
    <name type="scientific">Stieleria marina</name>
    <dbReference type="NCBI Taxonomy" id="1930275"/>
    <lineage>
        <taxon>Bacteria</taxon>
        <taxon>Pseudomonadati</taxon>
        <taxon>Planctomycetota</taxon>
        <taxon>Planctomycetia</taxon>
        <taxon>Pirellulales</taxon>
        <taxon>Pirellulaceae</taxon>
        <taxon>Stieleria</taxon>
    </lineage>
</organism>
<dbReference type="Proteomes" id="UP000319817">
    <property type="component" value="Chromosome"/>
</dbReference>
<keyword evidence="2" id="KW-0472">Membrane</keyword>
<feature type="region of interest" description="Disordered" evidence="1">
    <location>
        <begin position="563"/>
        <end position="585"/>
    </location>
</feature>